<dbReference type="EMBL" id="AMQN01004556">
    <property type="status" value="NOT_ANNOTATED_CDS"/>
    <property type="molecule type" value="Genomic_DNA"/>
</dbReference>
<sequence length="129" mass="14259">MGSNCVVFCVASVLFVVGLVFVVYVYTSAAGRGHTVSSQLMKSRDRQLGVIRNRNNYGALMNKSATNKNQSSVSSKPADKSRHLVELARQLSANEVPKMKAKSTHRTPRPARPPRPTKPSRPTRKPKRL</sequence>
<keyword evidence="2" id="KW-1133">Transmembrane helix</keyword>
<feature type="compositionally biased region" description="Pro residues" evidence="1">
    <location>
        <begin position="110"/>
        <end position="119"/>
    </location>
</feature>
<evidence type="ECO:0000256" key="2">
    <source>
        <dbReference type="SAM" id="Phobius"/>
    </source>
</evidence>
<feature type="region of interest" description="Disordered" evidence="1">
    <location>
        <begin position="56"/>
        <end position="129"/>
    </location>
</feature>
<name>R7V9V3_CAPTE</name>
<feature type="transmembrane region" description="Helical" evidence="2">
    <location>
        <begin position="6"/>
        <end position="26"/>
    </location>
</feature>
<dbReference type="AlphaFoldDB" id="R7V9V3"/>
<evidence type="ECO:0000313" key="3">
    <source>
        <dbReference type="EMBL" id="ELU15374.1"/>
    </source>
</evidence>
<evidence type="ECO:0000313" key="4">
    <source>
        <dbReference type="EnsemblMetazoa" id="CapteP223378"/>
    </source>
</evidence>
<evidence type="ECO:0000256" key="1">
    <source>
        <dbReference type="SAM" id="MobiDB-lite"/>
    </source>
</evidence>
<reference evidence="5" key="1">
    <citation type="submission" date="2012-12" db="EMBL/GenBank/DDBJ databases">
        <authorList>
            <person name="Hellsten U."/>
            <person name="Grimwood J."/>
            <person name="Chapman J.A."/>
            <person name="Shapiro H."/>
            <person name="Aerts A."/>
            <person name="Otillar R.P."/>
            <person name="Terry A.Y."/>
            <person name="Boore J.L."/>
            <person name="Simakov O."/>
            <person name="Marletaz F."/>
            <person name="Cho S.-J."/>
            <person name="Edsinger-Gonzales E."/>
            <person name="Havlak P."/>
            <person name="Kuo D.-H."/>
            <person name="Larsson T."/>
            <person name="Lv J."/>
            <person name="Arendt D."/>
            <person name="Savage R."/>
            <person name="Osoegawa K."/>
            <person name="de Jong P."/>
            <person name="Lindberg D.R."/>
            <person name="Seaver E.C."/>
            <person name="Weisblat D.A."/>
            <person name="Putnam N.H."/>
            <person name="Grigoriev I.V."/>
            <person name="Rokhsar D.S."/>
        </authorList>
    </citation>
    <scope>NUCLEOTIDE SEQUENCE</scope>
    <source>
        <strain evidence="5">I ESC-2004</strain>
    </source>
</reference>
<dbReference type="Proteomes" id="UP000014760">
    <property type="component" value="Unassembled WGS sequence"/>
</dbReference>
<protein>
    <submittedName>
        <fullName evidence="3 4">Uncharacterized protein</fullName>
    </submittedName>
</protein>
<dbReference type="EnsemblMetazoa" id="CapteT223378">
    <property type="protein sequence ID" value="CapteP223378"/>
    <property type="gene ID" value="CapteG223378"/>
</dbReference>
<dbReference type="EMBL" id="KB293809">
    <property type="protein sequence ID" value="ELU15374.1"/>
    <property type="molecule type" value="Genomic_DNA"/>
</dbReference>
<accession>R7V9V3</accession>
<feature type="compositionally biased region" description="Polar residues" evidence="1">
    <location>
        <begin position="63"/>
        <end position="75"/>
    </location>
</feature>
<evidence type="ECO:0000313" key="5">
    <source>
        <dbReference type="Proteomes" id="UP000014760"/>
    </source>
</evidence>
<keyword evidence="5" id="KW-1185">Reference proteome</keyword>
<keyword evidence="2" id="KW-0472">Membrane</keyword>
<reference evidence="4" key="3">
    <citation type="submission" date="2015-06" db="UniProtKB">
        <authorList>
            <consortium name="EnsemblMetazoa"/>
        </authorList>
    </citation>
    <scope>IDENTIFICATION</scope>
</reference>
<feature type="compositionally biased region" description="Basic and acidic residues" evidence="1">
    <location>
        <begin position="77"/>
        <end position="86"/>
    </location>
</feature>
<keyword evidence="2" id="KW-0812">Transmembrane</keyword>
<feature type="compositionally biased region" description="Basic residues" evidence="1">
    <location>
        <begin position="99"/>
        <end position="109"/>
    </location>
</feature>
<proteinExistence type="predicted"/>
<gene>
    <name evidence="3" type="ORF">CAPTEDRAFT_223378</name>
</gene>
<reference evidence="3 5" key="2">
    <citation type="journal article" date="2013" name="Nature">
        <title>Insights into bilaterian evolution from three spiralian genomes.</title>
        <authorList>
            <person name="Simakov O."/>
            <person name="Marletaz F."/>
            <person name="Cho S.J."/>
            <person name="Edsinger-Gonzales E."/>
            <person name="Havlak P."/>
            <person name="Hellsten U."/>
            <person name="Kuo D.H."/>
            <person name="Larsson T."/>
            <person name="Lv J."/>
            <person name="Arendt D."/>
            <person name="Savage R."/>
            <person name="Osoegawa K."/>
            <person name="de Jong P."/>
            <person name="Grimwood J."/>
            <person name="Chapman J.A."/>
            <person name="Shapiro H."/>
            <person name="Aerts A."/>
            <person name="Otillar R.P."/>
            <person name="Terry A.Y."/>
            <person name="Boore J.L."/>
            <person name="Grigoriev I.V."/>
            <person name="Lindberg D.R."/>
            <person name="Seaver E.C."/>
            <person name="Weisblat D.A."/>
            <person name="Putnam N.H."/>
            <person name="Rokhsar D.S."/>
        </authorList>
    </citation>
    <scope>NUCLEOTIDE SEQUENCE</scope>
    <source>
        <strain evidence="3 5">I ESC-2004</strain>
    </source>
</reference>
<organism evidence="3">
    <name type="scientific">Capitella teleta</name>
    <name type="common">Polychaete worm</name>
    <dbReference type="NCBI Taxonomy" id="283909"/>
    <lineage>
        <taxon>Eukaryota</taxon>
        <taxon>Metazoa</taxon>
        <taxon>Spiralia</taxon>
        <taxon>Lophotrochozoa</taxon>
        <taxon>Annelida</taxon>
        <taxon>Polychaeta</taxon>
        <taxon>Sedentaria</taxon>
        <taxon>Scolecida</taxon>
        <taxon>Capitellidae</taxon>
        <taxon>Capitella</taxon>
    </lineage>
</organism>
<dbReference type="HOGENOM" id="CLU_1950812_0_0_1"/>